<accession>A0A4Y8Q2T3</accession>
<comment type="caution">
    <text evidence="1">The sequence shown here is derived from an EMBL/GenBank/DDBJ whole genome shotgun (WGS) entry which is preliminary data.</text>
</comment>
<protein>
    <submittedName>
        <fullName evidence="1">Uncharacterized protein</fullName>
    </submittedName>
</protein>
<dbReference type="AlphaFoldDB" id="A0A4Y8Q2T3"/>
<dbReference type="Proteomes" id="UP000298246">
    <property type="component" value="Unassembled WGS sequence"/>
</dbReference>
<name>A0A4Y8Q2T3_9BACL</name>
<keyword evidence="2" id="KW-1185">Reference proteome</keyword>
<dbReference type="EMBL" id="MYFO01000010">
    <property type="protein sequence ID" value="TFE88195.1"/>
    <property type="molecule type" value="Genomic_DNA"/>
</dbReference>
<gene>
    <name evidence="1" type="ORF">B5M42_09675</name>
</gene>
<proteinExistence type="predicted"/>
<sequence length="232" mass="26441">MLSINLDKVLAAVLKDMEEATTGWLKGDPSSEEAFLNRITEKLSARRRCDVGLLRKKSVVVESYNLHRKGPRQTDKFGSDFAITVDIPSDAFTKTALFQIKKSHNFTSTIEKRQLEQALLNNPIGKRSFVLSVDDPKGAIRIQEVEHIYGQFPKNVQSSAFHIEDWYSLGDWLVRWMDCKVGAGNRPQDPPPIEALLENEKIEGMQAFDFGGTFDLPRGYKITRKWFKFIFG</sequence>
<dbReference type="OrthoDB" id="9921316at2"/>
<dbReference type="RefSeq" id="WP_134752217.1">
    <property type="nucleotide sequence ID" value="NZ_MYFO02000015.1"/>
</dbReference>
<organism evidence="1 2">
    <name type="scientific">Paenibacillus athensensis</name>
    <dbReference type="NCBI Taxonomy" id="1967502"/>
    <lineage>
        <taxon>Bacteria</taxon>
        <taxon>Bacillati</taxon>
        <taxon>Bacillota</taxon>
        <taxon>Bacilli</taxon>
        <taxon>Bacillales</taxon>
        <taxon>Paenibacillaceae</taxon>
        <taxon>Paenibacillus</taxon>
    </lineage>
</organism>
<evidence type="ECO:0000313" key="2">
    <source>
        <dbReference type="Proteomes" id="UP000298246"/>
    </source>
</evidence>
<evidence type="ECO:0000313" key="1">
    <source>
        <dbReference type="EMBL" id="TFE88195.1"/>
    </source>
</evidence>
<reference evidence="1 2" key="1">
    <citation type="submission" date="2017-03" db="EMBL/GenBank/DDBJ databases">
        <title>Isolation of Levoglucosan Utilizing Bacteria.</title>
        <authorList>
            <person name="Arya A.S."/>
        </authorList>
    </citation>
    <scope>NUCLEOTIDE SEQUENCE [LARGE SCALE GENOMIC DNA]</scope>
    <source>
        <strain evidence="1 2">MEC069</strain>
    </source>
</reference>